<gene>
    <name evidence="6 8" type="primary">rsmI</name>
    <name evidence="8" type="ORF">ERX29_09225</name>
</gene>
<comment type="function">
    <text evidence="6">Catalyzes the 2'-O-methylation of the ribose of cytidine 1402 (C1402) in 16S rRNA.</text>
</comment>
<keyword evidence="3 6" id="KW-0489">Methyltransferase</keyword>
<dbReference type="AlphaFoldDB" id="A0A4R6BSL6"/>
<comment type="catalytic activity">
    <reaction evidence="6">
        <text>cytidine(1402) in 16S rRNA + S-adenosyl-L-methionine = 2'-O-methylcytidine(1402) in 16S rRNA + S-adenosyl-L-homocysteine + H(+)</text>
        <dbReference type="Rhea" id="RHEA:42924"/>
        <dbReference type="Rhea" id="RHEA-COMP:10285"/>
        <dbReference type="Rhea" id="RHEA-COMP:10286"/>
        <dbReference type="ChEBI" id="CHEBI:15378"/>
        <dbReference type="ChEBI" id="CHEBI:57856"/>
        <dbReference type="ChEBI" id="CHEBI:59789"/>
        <dbReference type="ChEBI" id="CHEBI:74495"/>
        <dbReference type="ChEBI" id="CHEBI:82748"/>
        <dbReference type="EC" id="2.1.1.198"/>
    </reaction>
</comment>
<dbReference type="NCBIfam" id="TIGR00096">
    <property type="entry name" value="16S rRNA (cytidine(1402)-2'-O)-methyltransferase"/>
    <property type="match status" value="1"/>
</dbReference>
<dbReference type="Gene3D" id="3.30.950.10">
    <property type="entry name" value="Methyltransferase, Cobalt-precorrin-4 Transmethylase, Domain 2"/>
    <property type="match status" value="1"/>
</dbReference>
<dbReference type="InterPro" id="IPR014776">
    <property type="entry name" value="4pyrrole_Mease_sub2"/>
</dbReference>
<accession>A0A4R6BSL6</accession>
<keyword evidence="1 6" id="KW-0963">Cytoplasm</keyword>
<name>A0A4R6BSL6_9STAP</name>
<comment type="subcellular location">
    <subcellularLocation>
        <location evidence="6">Cytoplasm</location>
    </subcellularLocation>
</comment>
<protein>
    <recommendedName>
        <fullName evidence="6">Ribosomal RNA small subunit methyltransferase I</fullName>
        <ecNumber evidence="6">2.1.1.198</ecNumber>
    </recommendedName>
    <alternativeName>
        <fullName evidence="6">16S rRNA 2'-O-ribose C1402 methyltransferase</fullName>
    </alternativeName>
    <alternativeName>
        <fullName evidence="6">rRNA (cytidine-2'-O-)-methyltransferase RsmI</fullName>
    </alternativeName>
</protein>
<dbReference type="GO" id="GO:0070677">
    <property type="term" value="F:rRNA (cytosine-2'-O-)-methyltransferase activity"/>
    <property type="evidence" value="ECO:0007669"/>
    <property type="project" value="UniProtKB-UniRule"/>
</dbReference>
<dbReference type="Gene3D" id="3.40.1010.10">
    <property type="entry name" value="Cobalt-precorrin-4 Transmethylase, Domain 1"/>
    <property type="match status" value="1"/>
</dbReference>
<comment type="caution">
    <text evidence="8">The sequence shown here is derived from an EMBL/GenBank/DDBJ whole genome shotgun (WGS) entry which is preliminary data.</text>
</comment>
<evidence type="ECO:0000259" key="7">
    <source>
        <dbReference type="Pfam" id="PF00590"/>
    </source>
</evidence>
<dbReference type="PANTHER" id="PTHR46111">
    <property type="entry name" value="RIBOSOMAL RNA SMALL SUBUNIT METHYLTRANSFERASE I"/>
    <property type="match status" value="1"/>
</dbReference>
<keyword evidence="4 6" id="KW-0808">Transferase</keyword>
<organism evidence="8 9">
    <name type="scientific">Macrococcus lamae</name>
    <dbReference type="NCBI Taxonomy" id="198484"/>
    <lineage>
        <taxon>Bacteria</taxon>
        <taxon>Bacillati</taxon>
        <taxon>Bacillota</taxon>
        <taxon>Bacilli</taxon>
        <taxon>Bacillales</taxon>
        <taxon>Staphylococcaceae</taxon>
        <taxon>Macrococcus</taxon>
    </lineage>
</organism>
<keyword evidence="5 6" id="KW-0949">S-adenosyl-L-methionine</keyword>
<dbReference type="InterPro" id="IPR035996">
    <property type="entry name" value="4pyrrol_Methylase_sf"/>
</dbReference>
<evidence type="ECO:0000313" key="9">
    <source>
        <dbReference type="Proteomes" id="UP000294802"/>
    </source>
</evidence>
<dbReference type="CDD" id="cd11648">
    <property type="entry name" value="RsmI"/>
    <property type="match status" value="1"/>
</dbReference>
<dbReference type="InterPro" id="IPR014777">
    <property type="entry name" value="4pyrrole_Mease_sub1"/>
</dbReference>
<evidence type="ECO:0000256" key="2">
    <source>
        <dbReference type="ARBA" id="ARBA00022552"/>
    </source>
</evidence>
<dbReference type="EC" id="2.1.1.198" evidence="6"/>
<evidence type="ECO:0000313" key="8">
    <source>
        <dbReference type="EMBL" id="TDM07213.1"/>
    </source>
</evidence>
<sequence length="278" mass="31453">MSTLYLVGTPIGNLEDMTFRAVRIMQEVDIIACEDTRVTGKLTHHYNIKTPLKSYHEHNKDRMTEVLVAMLKEGKSIALVSDAGLPLISDPGYELVNAVRDVGLTVITVPGPNAALTALMTSGLSSYSFLFNGFLPRKESEKYAKLNELMQQPHSILLYESPYRIKDTLMTIAKVDAERKVALARELTKRYEQVVTAPVNDLLTRLENDIPLKGEFVIVIDGQYEVKNVEQWWDALTINDHVNHYIAEGQSSKDAIKQVSVDRNMKKRDVYNSFHIQD</sequence>
<dbReference type="SUPFAM" id="SSF53790">
    <property type="entry name" value="Tetrapyrrole methylase"/>
    <property type="match status" value="1"/>
</dbReference>
<evidence type="ECO:0000256" key="3">
    <source>
        <dbReference type="ARBA" id="ARBA00022603"/>
    </source>
</evidence>
<dbReference type="InterPro" id="IPR008189">
    <property type="entry name" value="rRNA_ssu_MeTfrase_I"/>
</dbReference>
<dbReference type="GO" id="GO:0005737">
    <property type="term" value="C:cytoplasm"/>
    <property type="evidence" value="ECO:0007669"/>
    <property type="project" value="UniProtKB-SubCell"/>
</dbReference>
<dbReference type="FunFam" id="3.30.950.10:FF:000002">
    <property type="entry name" value="Ribosomal RNA small subunit methyltransferase I"/>
    <property type="match status" value="1"/>
</dbReference>
<dbReference type="InterPro" id="IPR018063">
    <property type="entry name" value="SAM_MeTrfase_RsmI_CS"/>
</dbReference>
<dbReference type="PIRSF" id="PIRSF005917">
    <property type="entry name" value="MTase_YraL"/>
    <property type="match status" value="1"/>
</dbReference>
<keyword evidence="9" id="KW-1185">Reference proteome</keyword>
<dbReference type="OrthoDB" id="9809084at2"/>
<dbReference type="FunFam" id="3.40.1010.10:FF:000002">
    <property type="entry name" value="Ribosomal RNA small subunit methyltransferase I"/>
    <property type="match status" value="1"/>
</dbReference>
<dbReference type="Pfam" id="PF00590">
    <property type="entry name" value="TP_methylase"/>
    <property type="match status" value="1"/>
</dbReference>
<keyword evidence="2 6" id="KW-0698">rRNA processing</keyword>
<dbReference type="InterPro" id="IPR000878">
    <property type="entry name" value="4pyrrol_Mease"/>
</dbReference>
<dbReference type="PANTHER" id="PTHR46111:SF1">
    <property type="entry name" value="RIBOSOMAL RNA SMALL SUBUNIT METHYLTRANSFERASE I"/>
    <property type="match status" value="1"/>
</dbReference>
<dbReference type="Proteomes" id="UP000294802">
    <property type="component" value="Unassembled WGS sequence"/>
</dbReference>
<comment type="similarity">
    <text evidence="6">Belongs to the methyltransferase superfamily. RsmI family.</text>
</comment>
<feature type="domain" description="Tetrapyrrole methylase" evidence="7">
    <location>
        <begin position="3"/>
        <end position="202"/>
    </location>
</feature>
<dbReference type="RefSeq" id="WP_133444397.1">
    <property type="nucleotide sequence ID" value="NZ_SCWB01000016.1"/>
</dbReference>
<evidence type="ECO:0000256" key="6">
    <source>
        <dbReference type="HAMAP-Rule" id="MF_01877"/>
    </source>
</evidence>
<evidence type="ECO:0000256" key="4">
    <source>
        <dbReference type="ARBA" id="ARBA00022679"/>
    </source>
</evidence>
<dbReference type="HAMAP" id="MF_01877">
    <property type="entry name" value="16SrRNA_methyltr_I"/>
    <property type="match status" value="1"/>
</dbReference>
<evidence type="ECO:0000256" key="1">
    <source>
        <dbReference type="ARBA" id="ARBA00022490"/>
    </source>
</evidence>
<dbReference type="EMBL" id="SCWB01000016">
    <property type="protein sequence ID" value="TDM07213.1"/>
    <property type="molecule type" value="Genomic_DNA"/>
</dbReference>
<reference evidence="8 9" key="1">
    <citation type="submission" date="2019-01" db="EMBL/GenBank/DDBJ databases">
        <title>Draft genome sequences of the type strains of six Macrococcus species.</title>
        <authorList>
            <person name="Mazhar S."/>
            <person name="Altermann E."/>
            <person name="Hill C."/>
            <person name="Mcauliffe O."/>
        </authorList>
    </citation>
    <scope>NUCLEOTIDE SEQUENCE [LARGE SCALE GENOMIC DNA]</scope>
    <source>
        <strain evidence="8 9">CCM4815</strain>
    </source>
</reference>
<dbReference type="PROSITE" id="PS01296">
    <property type="entry name" value="RSMI"/>
    <property type="match status" value="1"/>
</dbReference>
<evidence type="ECO:0000256" key="5">
    <source>
        <dbReference type="ARBA" id="ARBA00022691"/>
    </source>
</evidence>
<proteinExistence type="inferred from homology"/>